<dbReference type="Pfam" id="PF09709">
    <property type="entry name" value="Cas_Csd1"/>
    <property type="match status" value="1"/>
</dbReference>
<dbReference type="Proteomes" id="UP001597427">
    <property type="component" value="Unassembled WGS sequence"/>
</dbReference>
<name>A0ABW5TKT8_9ENTE</name>
<dbReference type="NCBIfam" id="TIGR01863">
    <property type="entry name" value="cas_Csd1"/>
    <property type="match status" value="1"/>
</dbReference>
<evidence type="ECO:0000313" key="1">
    <source>
        <dbReference type="EMBL" id="MFD2729778.1"/>
    </source>
</evidence>
<comment type="caution">
    <text evidence="1">The sequence shown here is derived from an EMBL/GenBank/DDBJ whole genome shotgun (WGS) entry which is preliminary data.</text>
</comment>
<sequence>MTALLHAYENAEKMGLVDNQDSNSTLLLPLYHTNLKSNGMNIIHASLSKDGTLIKADFVPNGEFIVFPVTQDSIARSGKNPPSHPLVDKISYLSPLGGELHTLYKNTFRQWLAYDNPEQVQQFLETIQNFLVKKDMLQELTSAIFGKTLVSVDDFVINFKELSDKGKQSDKKVDLSSVFLTFSVEEFIGYKNMSVTEYKALHQAYIDYVESLDLPRGICNISGEEQQLTTKHRGLMGNAKLISVSNNIETYKGRFSSGEDIIKIGYRTSEKIHLMLKYLLENTNSHKWLGGQQNLINWFSDDIENKTNLDFTSPFGIDFDEQESEQAVVSIANKVISDSFIRGEVAFSNSSKYYIAIVDKASNGRISLKFFRELESSKLLDNLEFWQTSNQWEYYDQQYSKMRLRVPSMRQMIAAAYGIERNGMLEVDNDNFQKDQFQKLVISLIDGQRVPANITKSLESNVKNRLHYQKTWKQLLFVTLGLLHNRNGEELKPMLDKQNMNRSYLFGRLLAIFDRLESAAFNKNDDKRVTNAQKFWTSYTNHPASTMQILLEKTKYYERTLLQSKPGLKVKLEREKEEVINAISTNYLDSKELNRSLDYHFIFGYYAEEKFIYSKTINESEE</sequence>
<dbReference type="RefSeq" id="WP_379982505.1">
    <property type="nucleotide sequence ID" value="NZ_JBHUMO010000059.1"/>
</dbReference>
<dbReference type="EMBL" id="JBHUMO010000059">
    <property type="protein sequence ID" value="MFD2729778.1"/>
    <property type="molecule type" value="Genomic_DNA"/>
</dbReference>
<dbReference type="InterPro" id="IPR010144">
    <property type="entry name" value="CRISPR-assoc_prot_Csd1-typ"/>
</dbReference>
<gene>
    <name evidence="1" type="primary">cas8c</name>
    <name evidence="1" type="ORF">ACFSR0_10160</name>
</gene>
<organism evidence="1 2">
    <name type="scientific">Enterococcus camelliae</name>
    <dbReference type="NCBI Taxonomy" id="453959"/>
    <lineage>
        <taxon>Bacteria</taxon>
        <taxon>Bacillati</taxon>
        <taxon>Bacillota</taxon>
        <taxon>Bacilli</taxon>
        <taxon>Lactobacillales</taxon>
        <taxon>Enterococcaceae</taxon>
        <taxon>Enterococcus</taxon>
    </lineage>
</organism>
<proteinExistence type="predicted"/>
<evidence type="ECO:0000313" key="2">
    <source>
        <dbReference type="Proteomes" id="UP001597427"/>
    </source>
</evidence>
<protein>
    <submittedName>
        <fullName evidence="1">Type I-C CRISPR-associated protein Cas8c/Csd1</fullName>
    </submittedName>
</protein>
<reference evidence="2" key="1">
    <citation type="journal article" date="2019" name="Int. J. Syst. Evol. Microbiol.">
        <title>The Global Catalogue of Microorganisms (GCM) 10K type strain sequencing project: providing services to taxonomists for standard genome sequencing and annotation.</title>
        <authorList>
            <consortium name="The Broad Institute Genomics Platform"/>
            <consortium name="The Broad Institute Genome Sequencing Center for Infectious Disease"/>
            <person name="Wu L."/>
            <person name="Ma J."/>
        </authorList>
    </citation>
    <scope>NUCLEOTIDE SEQUENCE [LARGE SCALE GENOMIC DNA]</scope>
    <source>
        <strain evidence="2">TISTR 932</strain>
    </source>
</reference>
<accession>A0ABW5TKT8</accession>
<keyword evidence="2" id="KW-1185">Reference proteome</keyword>